<organism evidence="1 2">
    <name type="scientific">Salinirubellus salinus</name>
    <dbReference type="NCBI Taxonomy" id="1364945"/>
    <lineage>
        <taxon>Archaea</taxon>
        <taxon>Methanobacteriati</taxon>
        <taxon>Methanobacteriota</taxon>
        <taxon>Stenosarchaea group</taxon>
        <taxon>Halobacteria</taxon>
        <taxon>Halobacteriales</taxon>
        <taxon>Natronomonadaceae</taxon>
        <taxon>Salinirubellus</taxon>
    </lineage>
</organism>
<evidence type="ECO:0008006" key="3">
    <source>
        <dbReference type="Google" id="ProtNLM"/>
    </source>
</evidence>
<reference evidence="1" key="1">
    <citation type="submission" date="2022-09" db="EMBL/GenBank/DDBJ databases">
        <title>Diverse halophilic archaea isolated from saline environments.</title>
        <authorList>
            <person name="Cui H.-L."/>
        </authorList>
    </citation>
    <scope>NUCLEOTIDE SEQUENCE</scope>
    <source>
        <strain evidence="1">ZS-35-S2</strain>
    </source>
</reference>
<dbReference type="GeneID" id="74941283"/>
<dbReference type="EMBL" id="CP104003">
    <property type="protein sequence ID" value="UWM55187.1"/>
    <property type="molecule type" value="Genomic_DNA"/>
</dbReference>
<evidence type="ECO:0000313" key="1">
    <source>
        <dbReference type="EMBL" id="UWM55187.1"/>
    </source>
</evidence>
<dbReference type="AlphaFoldDB" id="A0A9E7UBK8"/>
<accession>A0A9E7UBK8</accession>
<evidence type="ECO:0000313" key="2">
    <source>
        <dbReference type="Proteomes" id="UP001057580"/>
    </source>
</evidence>
<proteinExistence type="predicted"/>
<dbReference type="Pfam" id="PF23960">
    <property type="entry name" value="DUF7289"/>
    <property type="match status" value="1"/>
</dbReference>
<keyword evidence="2" id="KW-1185">Reference proteome</keyword>
<protein>
    <recommendedName>
        <fullName evidence="3">Secreted glycoprotein</fullName>
    </recommendedName>
</protein>
<gene>
    <name evidence="1" type="ORF">N0B31_02635</name>
</gene>
<dbReference type="Proteomes" id="UP001057580">
    <property type="component" value="Chromosome"/>
</dbReference>
<dbReference type="KEGG" id="ssai:N0B31_02635"/>
<name>A0A9E7UBK8_9EURY</name>
<dbReference type="RefSeq" id="WP_260594239.1">
    <property type="nucleotide sequence ID" value="NZ_CP104003.1"/>
</dbReference>
<sequence length="249" mass="26633">MSQVVSFVLVFSLVATTVGVVSVVGFDGLSDRRDAERVDNAERAFDVLADNVEDVYRDGAPSRATEIKLDDAALETGSATTVKVDFPDDSLGPFDTSLRPIVFEPQGRNSSIVYEAGAVIRVDDGNAVMLREPPLRFDEDRSTASLVVTGGEGAVGGSTTVLVRTDETTTAVLHPAGTETAATPNSRFVFQLETAPERAPAWETFLEAEFSWVSDACTRDGGRVTCEVPAGSSPDELYLSETVIEVTFE</sequence>
<dbReference type="InterPro" id="IPR055713">
    <property type="entry name" value="DUF7289"/>
</dbReference>